<evidence type="ECO:0000313" key="2">
    <source>
        <dbReference type="Proteomes" id="UP000664167"/>
    </source>
</evidence>
<keyword evidence="2" id="KW-1185">Reference proteome</keyword>
<sequence length="61" mass="6696">MERHEDLRILSTELHSVLGMADELGVPGELDVQLPSGTATVPNRETVHGIFAREIWVGMPS</sequence>
<dbReference type="RefSeq" id="WP_206962222.1">
    <property type="nucleotide sequence ID" value="NZ_BAAAJJ010000010.1"/>
</dbReference>
<organism evidence="1 2">
    <name type="scientific">Streptomyces beijiangensis</name>
    <dbReference type="NCBI Taxonomy" id="163361"/>
    <lineage>
        <taxon>Bacteria</taxon>
        <taxon>Bacillati</taxon>
        <taxon>Actinomycetota</taxon>
        <taxon>Actinomycetes</taxon>
        <taxon>Kitasatosporales</taxon>
        <taxon>Streptomycetaceae</taxon>
        <taxon>Streptomyces</taxon>
    </lineage>
</organism>
<gene>
    <name evidence="1" type="ORF">J0695_13360</name>
</gene>
<dbReference type="Proteomes" id="UP000664167">
    <property type="component" value="Unassembled WGS sequence"/>
</dbReference>
<reference evidence="1" key="1">
    <citation type="submission" date="2021-03" db="EMBL/GenBank/DDBJ databases">
        <title>Streptomyces poriferae sp. nov., a novel marine sponge-derived Actinobacteria species with anti-MRSA activity.</title>
        <authorList>
            <person name="Sandoval-Powers M."/>
            <person name="Kralova S."/>
            <person name="Nguyen G.-S."/>
            <person name="Fawwal D."/>
            <person name="Degnes K."/>
            <person name="Klinkenberg G."/>
            <person name="Sletta H."/>
            <person name="Wentzel A."/>
            <person name="Liles M.R."/>
        </authorList>
    </citation>
    <scope>NUCLEOTIDE SEQUENCE</scope>
    <source>
        <strain evidence="1">DSM 41794</strain>
    </source>
</reference>
<dbReference type="AlphaFoldDB" id="A0A939F6F7"/>
<evidence type="ECO:0000313" key="1">
    <source>
        <dbReference type="EMBL" id="MBO0512788.1"/>
    </source>
</evidence>
<comment type="caution">
    <text evidence="1">The sequence shown here is derived from an EMBL/GenBank/DDBJ whole genome shotgun (WGS) entry which is preliminary data.</text>
</comment>
<name>A0A939F6F7_9ACTN</name>
<protein>
    <submittedName>
        <fullName evidence="1">Uncharacterized protein</fullName>
    </submittedName>
</protein>
<accession>A0A939F6F7</accession>
<dbReference type="EMBL" id="JAFLRJ010000118">
    <property type="protein sequence ID" value="MBO0512788.1"/>
    <property type="molecule type" value="Genomic_DNA"/>
</dbReference>
<proteinExistence type="predicted"/>